<evidence type="ECO:0000256" key="2">
    <source>
        <dbReference type="ARBA" id="ARBA00008835"/>
    </source>
</evidence>
<dbReference type="InterPro" id="IPR025505">
    <property type="entry name" value="FHIPEP_CS"/>
</dbReference>
<dbReference type="InterPro" id="IPR042196">
    <property type="entry name" value="FHIPEP_4"/>
</dbReference>
<evidence type="ECO:0000256" key="6">
    <source>
        <dbReference type="ARBA" id="ARBA00023136"/>
    </source>
</evidence>
<dbReference type="Proteomes" id="UP001589575">
    <property type="component" value="Unassembled WGS sequence"/>
</dbReference>
<keyword evidence="3" id="KW-1003">Cell membrane</keyword>
<evidence type="ECO:0000256" key="3">
    <source>
        <dbReference type="ARBA" id="ARBA00022475"/>
    </source>
</evidence>
<keyword evidence="4 8" id="KW-0812">Transmembrane</keyword>
<feature type="transmembrane region" description="Helical" evidence="8">
    <location>
        <begin position="417"/>
        <end position="434"/>
    </location>
</feature>
<accession>A0ABV5FXI7</accession>
<dbReference type="PANTHER" id="PTHR30161">
    <property type="entry name" value="FLAGELLAR EXPORT PROTEIN, MEMBRANE FLHA SUBUNIT-RELATED"/>
    <property type="match status" value="1"/>
</dbReference>
<keyword evidence="9" id="KW-0969">Cilium</keyword>
<evidence type="ECO:0000256" key="4">
    <source>
        <dbReference type="ARBA" id="ARBA00022692"/>
    </source>
</evidence>
<feature type="transmembrane region" description="Helical" evidence="8">
    <location>
        <begin position="338"/>
        <end position="359"/>
    </location>
</feature>
<feature type="region of interest" description="Disordered" evidence="7">
    <location>
        <begin position="1"/>
        <end position="143"/>
    </location>
</feature>
<dbReference type="EMBL" id="JBHMFI010000001">
    <property type="protein sequence ID" value="MFB9071379.1"/>
    <property type="molecule type" value="Genomic_DNA"/>
</dbReference>
<proteinExistence type="inferred from homology"/>
<protein>
    <submittedName>
        <fullName evidence="9">Flagellar biosynthesis protein FlhA</fullName>
    </submittedName>
</protein>
<keyword evidence="5 8" id="KW-1133">Transmembrane helix</keyword>
<dbReference type="InterPro" id="IPR042194">
    <property type="entry name" value="FHIPEP_1"/>
</dbReference>
<dbReference type="PANTHER" id="PTHR30161:SF1">
    <property type="entry name" value="FLAGELLAR BIOSYNTHESIS PROTEIN FLHA-RELATED"/>
    <property type="match status" value="1"/>
</dbReference>
<feature type="transmembrane region" description="Helical" evidence="8">
    <location>
        <begin position="156"/>
        <end position="174"/>
    </location>
</feature>
<feature type="transmembrane region" description="Helical" evidence="8">
    <location>
        <begin position="371"/>
        <end position="397"/>
    </location>
</feature>
<organism evidence="9 10">
    <name type="scientific">Citricoccus parietis</name>
    <dbReference type="NCBI Taxonomy" id="592307"/>
    <lineage>
        <taxon>Bacteria</taxon>
        <taxon>Bacillati</taxon>
        <taxon>Actinomycetota</taxon>
        <taxon>Actinomycetes</taxon>
        <taxon>Micrococcales</taxon>
        <taxon>Micrococcaceae</taxon>
        <taxon>Citricoccus</taxon>
    </lineage>
</organism>
<dbReference type="Gene3D" id="1.10.8.540">
    <property type="entry name" value="FHIPEP family, domain 3"/>
    <property type="match status" value="1"/>
</dbReference>
<keyword evidence="6 8" id="KW-0472">Membrane</keyword>
<dbReference type="Pfam" id="PF00771">
    <property type="entry name" value="FHIPEP"/>
    <property type="match status" value="1"/>
</dbReference>
<feature type="region of interest" description="Disordered" evidence="7">
    <location>
        <begin position="462"/>
        <end position="482"/>
    </location>
</feature>
<feature type="transmembrane region" description="Helical" evidence="8">
    <location>
        <begin position="243"/>
        <end position="269"/>
    </location>
</feature>
<keyword evidence="9" id="KW-0966">Cell projection</keyword>
<dbReference type="InterPro" id="IPR042193">
    <property type="entry name" value="FHIPEP_3"/>
</dbReference>
<feature type="compositionally biased region" description="Basic residues" evidence="7">
    <location>
        <begin position="125"/>
        <end position="143"/>
    </location>
</feature>
<feature type="compositionally biased region" description="Basic and acidic residues" evidence="7">
    <location>
        <begin position="462"/>
        <end position="472"/>
    </location>
</feature>
<evidence type="ECO:0000256" key="5">
    <source>
        <dbReference type="ARBA" id="ARBA00022989"/>
    </source>
</evidence>
<dbReference type="InterPro" id="IPR001712">
    <property type="entry name" value="T3SS_FHIPEP"/>
</dbReference>
<keyword evidence="10" id="KW-1185">Reference proteome</keyword>
<dbReference type="Gene3D" id="3.40.30.60">
    <property type="entry name" value="FHIPEP family, domain 1"/>
    <property type="match status" value="1"/>
</dbReference>
<evidence type="ECO:0000313" key="10">
    <source>
        <dbReference type="Proteomes" id="UP001589575"/>
    </source>
</evidence>
<name>A0ABV5FXI7_9MICC</name>
<dbReference type="Gene3D" id="3.40.50.12790">
    <property type="entry name" value="FHIPEP family, domain 4"/>
    <property type="match status" value="1"/>
</dbReference>
<feature type="transmembrane region" description="Helical" evidence="8">
    <location>
        <begin position="211"/>
        <end position="231"/>
    </location>
</feature>
<evidence type="ECO:0000256" key="8">
    <source>
        <dbReference type="SAM" id="Phobius"/>
    </source>
</evidence>
<reference evidence="9 10" key="1">
    <citation type="submission" date="2024-09" db="EMBL/GenBank/DDBJ databases">
        <authorList>
            <person name="Sun Q."/>
            <person name="Mori K."/>
        </authorList>
    </citation>
    <scope>NUCLEOTIDE SEQUENCE [LARGE SCALE GENOMIC DNA]</scope>
    <source>
        <strain evidence="9 10">CCM 7609</strain>
    </source>
</reference>
<evidence type="ECO:0000313" key="9">
    <source>
        <dbReference type="EMBL" id="MFB9071379.1"/>
    </source>
</evidence>
<comment type="subcellular location">
    <subcellularLocation>
        <location evidence="1">Cell membrane</location>
        <topology evidence="1">Multi-pass membrane protein</topology>
    </subcellularLocation>
</comment>
<gene>
    <name evidence="9" type="ORF">ACFFX0_09290</name>
</gene>
<comment type="caution">
    <text evidence="9">The sequence shown here is derived from an EMBL/GenBank/DDBJ whole genome shotgun (WGS) entry which is preliminary data.</text>
</comment>
<feature type="transmembrane region" description="Helical" evidence="8">
    <location>
        <begin position="180"/>
        <end position="199"/>
    </location>
</feature>
<evidence type="ECO:0000256" key="7">
    <source>
        <dbReference type="SAM" id="MobiDB-lite"/>
    </source>
</evidence>
<sequence>MHHGDISCRTRPAAEALSTSARSAVPPRVTWGGPAATGGVAKAGRNTTPRAARDSSSHRVVRAMAGPPRWRSSRRRLARTGPSVTTVIRTEAPRFSTRRGKPDPRGPLPGIGDRGGDSGPDAPPPHHRAPHPHPHHRSIPHRRKAASVNLEKLKPLAMPIGFVLIVLLLIVPVPAPLLDVLIVVSISLSLVILLNTMFVKKPLDFSVFPSLLLAATMLRLGINVASTRLVLGEAHAGQVIDAFGQVAVGGNMVIGFVVFLILVIIQFVVITKGAERVSEVGARFTLDAMPGKQMAIDADLAAGLITEDQARTRRGEVTAEADFYGAMDGASKFVKGDAIAGIIILVINLVGGVVVGMMMHGMDAMEALETYALLSIGDGLVTIIPSVLMATATGMIVTRSTADDDLGTSTTKQLSQFSTPLVVAGVAAIAMGLIPGMPLLTFLILGAALILAGRAASKARAQEAEDAEKTKAADAVQPPKDPGADLIARMRTSPVEVHLATDIVDLANGSPDDLVARIRGVREQMALSLGLVIPQVRTRDNVELLPGTYRILIAGTTAAEGQAPARRLLALGGDLAALPGAPTREAVFGLDGKWIPEEMRTTAEMAGSAVFDRTTVVTTQLASVLERHAARLLSRADVQTMLDAVAADSPETVEDVVPALVPASTVHQVLQGLLSEGVPINDLPRILETIAQRAGTSKVVEHLVEASRLALAPVIAERASLDGVLTAVTLDPVFEQGLLEGLRTGPEGSTITGSLDVFNRLADGVRTAVASRVAEGEQPVLVCGESLRADLARKLDSWSVDVAVLSYTEASSQPGMTVRTAATVGGDRALA</sequence>
<comment type="similarity">
    <text evidence="2">Belongs to the FHIPEP (flagella/HR/invasion proteins export pore) family.</text>
</comment>
<keyword evidence="9" id="KW-0282">Flagellum</keyword>
<evidence type="ECO:0000256" key="1">
    <source>
        <dbReference type="ARBA" id="ARBA00004651"/>
    </source>
</evidence>
<dbReference type="PROSITE" id="PS00994">
    <property type="entry name" value="FHIPEP"/>
    <property type="match status" value="1"/>
</dbReference>
<dbReference type="PRINTS" id="PR00949">
    <property type="entry name" value="TYPE3IMAPROT"/>
</dbReference>